<dbReference type="OrthoDB" id="2754677at2759"/>
<dbReference type="EMBL" id="ML122313">
    <property type="protein sequence ID" value="RPD53904.1"/>
    <property type="molecule type" value="Genomic_DNA"/>
</dbReference>
<dbReference type="PANTHER" id="PTHR38926:SF5">
    <property type="entry name" value="F-BOX AND LEUCINE-RICH REPEAT PROTEIN 6"/>
    <property type="match status" value="1"/>
</dbReference>
<dbReference type="InterPro" id="IPR032675">
    <property type="entry name" value="LRR_dom_sf"/>
</dbReference>
<dbReference type="STRING" id="1328759.A0A5C2RRG5"/>
<accession>A0A5C2RRG5</accession>
<dbReference type="InterPro" id="IPR001810">
    <property type="entry name" value="F-box_dom"/>
</dbReference>
<dbReference type="Proteomes" id="UP000313359">
    <property type="component" value="Unassembled WGS sequence"/>
</dbReference>
<dbReference type="Pfam" id="PF12937">
    <property type="entry name" value="F-box-like"/>
    <property type="match status" value="1"/>
</dbReference>
<evidence type="ECO:0000313" key="3">
    <source>
        <dbReference type="Proteomes" id="UP000313359"/>
    </source>
</evidence>
<gene>
    <name evidence="2" type="ORF">L227DRAFT_375560</name>
</gene>
<dbReference type="AlphaFoldDB" id="A0A5C2RRG5"/>
<name>A0A5C2RRG5_9APHY</name>
<feature type="domain" description="F-box" evidence="1">
    <location>
        <begin position="54"/>
        <end position="122"/>
    </location>
</feature>
<dbReference type="Gene3D" id="1.20.1280.50">
    <property type="match status" value="1"/>
</dbReference>
<proteinExistence type="predicted"/>
<keyword evidence="3" id="KW-1185">Reference proteome</keyword>
<reference evidence="2" key="1">
    <citation type="journal article" date="2018" name="Genome Biol. Evol.">
        <title>Genomics and development of Lentinus tigrinus, a white-rot wood-decaying mushroom with dimorphic fruiting bodies.</title>
        <authorList>
            <person name="Wu B."/>
            <person name="Xu Z."/>
            <person name="Knudson A."/>
            <person name="Carlson A."/>
            <person name="Chen N."/>
            <person name="Kovaka S."/>
            <person name="LaButti K."/>
            <person name="Lipzen A."/>
            <person name="Pennachio C."/>
            <person name="Riley R."/>
            <person name="Schakwitz W."/>
            <person name="Umezawa K."/>
            <person name="Ohm R.A."/>
            <person name="Grigoriev I.V."/>
            <person name="Nagy L.G."/>
            <person name="Gibbons J."/>
            <person name="Hibbett D."/>
        </authorList>
    </citation>
    <scope>NUCLEOTIDE SEQUENCE [LARGE SCALE GENOMIC DNA]</scope>
    <source>
        <strain evidence="2">ALCF2SS1-6</strain>
    </source>
</reference>
<evidence type="ECO:0000313" key="2">
    <source>
        <dbReference type="EMBL" id="RPD53904.1"/>
    </source>
</evidence>
<protein>
    <recommendedName>
        <fullName evidence="1">F-box domain-containing protein</fullName>
    </recommendedName>
</protein>
<dbReference type="PANTHER" id="PTHR38926">
    <property type="entry name" value="F-BOX DOMAIN CONTAINING PROTEIN, EXPRESSED"/>
    <property type="match status" value="1"/>
</dbReference>
<dbReference type="SUPFAM" id="SSF52047">
    <property type="entry name" value="RNI-like"/>
    <property type="match status" value="1"/>
</dbReference>
<sequence>MLRQDLGQGMSNSLTEDAFQISDRLWLASLRLRSARFDPAERERAAAKNLDAPIHQLPEEILIRVFRESLVESHIRSTRSDAWTHVGECHLTLGNRVRAAAMMVCKYWHTLISGTPVLWSTIIVRGNIKWLKLSLSRSGSVPIDVRLSKRELLISALPILSSYSDRMRMLHFANLKEVDILPLKSFLSKSNFPQLEELGLHGMAFGGDVIAFSLDKECPSLHTLRLSNAFVSLDCPLISTLHALDLSSLGLHPNMEALSLDSFLAALEKCTSLQNLRFDWSLPYRWNGQSGRVLTLPNLRSLRIISPTLCEPANEEVLFTFLRHLRLPLDADIHITADLDDEREGYDFLRFVPQDAASLPILRHATSANCGRASFQCTAEGGGNIRVELDNPDLEDLESPHPQDELLEGFCALFSRAPLTKLAIASDTLSSEGLASAFHTFQSILELEFSILGRSNEAVDDLVAALSVTDTSVPLPRLRSLRVVGARGLLAGSEMARVKKLEELAKARAGCGVKLDELIIKEAAKQTPYSVLDVLAEDDVFLSDHSDSD</sequence>
<organism evidence="2 3">
    <name type="scientific">Lentinus tigrinus ALCF2SS1-6</name>
    <dbReference type="NCBI Taxonomy" id="1328759"/>
    <lineage>
        <taxon>Eukaryota</taxon>
        <taxon>Fungi</taxon>
        <taxon>Dikarya</taxon>
        <taxon>Basidiomycota</taxon>
        <taxon>Agaricomycotina</taxon>
        <taxon>Agaricomycetes</taxon>
        <taxon>Polyporales</taxon>
        <taxon>Polyporaceae</taxon>
        <taxon>Lentinus</taxon>
    </lineage>
</organism>
<evidence type="ECO:0000259" key="1">
    <source>
        <dbReference type="Pfam" id="PF12937"/>
    </source>
</evidence>
<dbReference type="Gene3D" id="3.80.10.10">
    <property type="entry name" value="Ribonuclease Inhibitor"/>
    <property type="match status" value="1"/>
</dbReference>